<dbReference type="Gramene" id="Psat03G0611500-T1">
    <property type="protein sequence ID" value="KAI5432244.1"/>
    <property type="gene ID" value="KIW84_036115"/>
</dbReference>
<dbReference type="Gramene" id="Psat3g201520.1">
    <property type="protein sequence ID" value="Psat3g201520.1.cds"/>
    <property type="gene ID" value="Psat3g201520"/>
</dbReference>
<feature type="compositionally biased region" description="Basic and acidic residues" evidence="5">
    <location>
        <begin position="178"/>
        <end position="194"/>
    </location>
</feature>
<comment type="similarity">
    <text evidence="2 4">Belongs to the Ninja family.</text>
</comment>
<evidence type="ECO:0000259" key="6">
    <source>
        <dbReference type="Pfam" id="PF07897"/>
    </source>
</evidence>
<feature type="compositionally biased region" description="Basic residues" evidence="5">
    <location>
        <begin position="164"/>
        <end position="177"/>
    </location>
</feature>
<evidence type="ECO:0000313" key="8">
    <source>
        <dbReference type="EMBL" id="KAI5432244.1"/>
    </source>
</evidence>
<dbReference type="Pfam" id="PF16135">
    <property type="entry name" value="TDBD"/>
    <property type="match status" value="1"/>
</dbReference>
<feature type="region of interest" description="Disordered" evidence="5">
    <location>
        <begin position="119"/>
        <end position="140"/>
    </location>
</feature>
<dbReference type="GO" id="GO:0045892">
    <property type="term" value="P:negative regulation of DNA-templated transcription"/>
    <property type="evidence" value="ECO:0007669"/>
    <property type="project" value="TreeGrafter"/>
</dbReference>
<protein>
    <recommendedName>
        <fullName evidence="4">Ninja-family protein</fullName>
    </recommendedName>
    <alternativeName>
        <fullName evidence="4">ABI-binding protein</fullName>
    </alternativeName>
</protein>
<feature type="domain" description="Tify" evidence="7">
    <location>
        <begin position="456"/>
        <end position="494"/>
    </location>
</feature>
<feature type="compositionally biased region" description="Polar residues" evidence="5">
    <location>
        <begin position="267"/>
        <end position="291"/>
    </location>
</feature>
<feature type="compositionally biased region" description="Gly residues" evidence="5">
    <location>
        <begin position="126"/>
        <end position="136"/>
    </location>
</feature>
<evidence type="ECO:0000256" key="4">
    <source>
        <dbReference type="RuleBase" id="RU369029"/>
    </source>
</evidence>
<feature type="region of interest" description="Disordered" evidence="5">
    <location>
        <begin position="243"/>
        <end position="296"/>
    </location>
</feature>
<dbReference type="AlphaFoldDB" id="A0A9D4Y5L8"/>
<accession>A0A9D4Y5L8</accession>
<feature type="region of interest" description="Disordered" evidence="5">
    <location>
        <begin position="414"/>
        <end position="439"/>
    </location>
</feature>
<dbReference type="InterPro" id="IPR032310">
    <property type="entry name" value="NLS_NINJA_AFP-like"/>
</dbReference>
<dbReference type="Gramene" id="PSAT_LOCUS11095_t1">
    <property type="protein sequence ID" value="CAL5191111.1"/>
    <property type="gene ID" value="PSAT_LOCUS11095"/>
</dbReference>
<evidence type="ECO:0000256" key="3">
    <source>
        <dbReference type="ARBA" id="ARBA00023242"/>
    </source>
</evidence>
<reference evidence="8 9" key="1">
    <citation type="journal article" date="2022" name="Nat. Genet.">
        <title>Improved pea reference genome and pan-genome highlight genomic features and evolutionary characteristics.</title>
        <authorList>
            <person name="Yang T."/>
            <person name="Liu R."/>
            <person name="Luo Y."/>
            <person name="Hu S."/>
            <person name="Wang D."/>
            <person name="Wang C."/>
            <person name="Pandey M.K."/>
            <person name="Ge S."/>
            <person name="Xu Q."/>
            <person name="Li N."/>
            <person name="Li G."/>
            <person name="Huang Y."/>
            <person name="Saxena R.K."/>
            <person name="Ji Y."/>
            <person name="Li M."/>
            <person name="Yan X."/>
            <person name="He Y."/>
            <person name="Liu Y."/>
            <person name="Wang X."/>
            <person name="Xiang C."/>
            <person name="Varshney R.K."/>
            <person name="Ding H."/>
            <person name="Gao S."/>
            <person name="Zong X."/>
        </authorList>
    </citation>
    <scope>NUCLEOTIDE SEQUENCE [LARGE SCALE GENOMIC DNA]</scope>
    <source>
        <strain evidence="8 9">cv. Zhongwan 6</strain>
    </source>
</reference>
<comment type="subcellular location">
    <subcellularLocation>
        <location evidence="1 4">Nucleus</location>
    </subcellularLocation>
</comment>
<evidence type="ECO:0000256" key="5">
    <source>
        <dbReference type="SAM" id="MobiDB-lite"/>
    </source>
</evidence>
<dbReference type="Pfam" id="PF16136">
    <property type="entry name" value="NLS_NINJA_AFP"/>
    <property type="match status" value="1"/>
</dbReference>
<dbReference type="GO" id="GO:0007165">
    <property type="term" value="P:signal transduction"/>
    <property type="evidence" value="ECO:0007669"/>
    <property type="project" value="InterPro"/>
</dbReference>
<dbReference type="EMBL" id="JAMSHJ010000003">
    <property type="protein sequence ID" value="KAI5432244.1"/>
    <property type="molecule type" value="Genomic_DNA"/>
</dbReference>
<gene>
    <name evidence="8" type="ORF">KIW84_036115</name>
</gene>
<evidence type="ECO:0000259" key="7">
    <source>
        <dbReference type="Pfam" id="PF16135"/>
    </source>
</evidence>
<dbReference type="PANTHER" id="PTHR31413">
    <property type="entry name" value="AFP HOMOLOG 2"/>
    <property type="match status" value="1"/>
</dbReference>
<dbReference type="InterPro" id="IPR031307">
    <property type="entry name" value="Ninja_fam"/>
</dbReference>
<dbReference type="InterPro" id="IPR032308">
    <property type="entry name" value="TDBD"/>
</dbReference>
<organism evidence="8 9">
    <name type="scientific">Pisum sativum</name>
    <name type="common">Garden pea</name>
    <name type="synonym">Lathyrus oleraceus</name>
    <dbReference type="NCBI Taxonomy" id="3888"/>
    <lineage>
        <taxon>Eukaryota</taxon>
        <taxon>Viridiplantae</taxon>
        <taxon>Streptophyta</taxon>
        <taxon>Embryophyta</taxon>
        <taxon>Tracheophyta</taxon>
        <taxon>Spermatophyta</taxon>
        <taxon>Magnoliopsida</taxon>
        <taxon>eudicotyledons</taxon>
        <taxon>Gunneridae</taxon>
        <taxon>Pentapetalae</taxon>
        <taxon>rosids</taxon>
        <taxon>fabids</taxon>
        <taxon>Fabales</taxon>
        <taxon>Fabaceae</taxon>
        <taxon>Papilionoideae</taxon>
        <taxon>50 kb inversion clade</taxon>
        <taxon>NPAAA clade</taxon>
        <taxon>Hologalegina</taxon>
        <taxon>IRL clade</taxon>
        <taxon>Fabeae</taxon>
        <taxon>Lathyrus</taxon>
    </lineage>
</organism>
<dbReference type="Pfam" id="PF07897">
    <property type="entry name" value="EAR"/>
    <property type="match status" value="1"/>
</dbReference>
<feature type="compositionally biased region" description="Basic and acidic residues" evidence="5">
    <location>
        <begin position="152"/>
        <end position="163"/>
    </location>
</feature>
<name>A0A9D4Y5L8_PEA</name>
<feature type="region of interest" description="Disordered" evidence="5">
    <location>
        <begin position="152"/>
        <end position="212"/>
    </location>
</feature>
<keyword evidence="9" id="KW-1185">Reference proteome</keyword>
<keyword evidence="3 4" id="KW-0539">Nucleus</keyword>
<comment type="function">
    <text evidence="4">Acts as a negative regulator of abscisic acid (ABA) response.</text>
</comment>
<dbReference type="PANTHER" id="PTHR31413:SF31">
    <property type="entry name" value="NINJA-FAMILY PROTEIN AFP3"/>
    <property type="match status" value="1"/>
</dbReference>
<evidence type="ECO:0000313" key="9">
    <source>
        <dbReference type="Proteomes" id="UP001058974"/>
    </source>
</evidence>
<dbReference type="Proteomes" id="UP001058974">
    <property type="component" value="Chromosome 3"/>
</dbReference>
<dbReference type="OrthoDB" id="667358at2759"/>
<feature type="domain" description="Ethylene-responsive binding factor-associated repression" evidence="6">
    <location>
        <begin position="90"/>
        <end position="117"/>
    </location>
</feature>
<proteinExistence type="inferred from homology"/>
<comment type="caution">
    <text evidence="8">The sequence shown here is derived from an EMBL/GenBank/DDBJ whole genome shotgun (WGS) entry which is preliminary data.</text>
</comment>
<dbReference type="InterPro" id="IPR012463">
    <property type="entry name" value="Ninja_motif"/>
</dbReference>
<dbReference type="GO" id="GO:0005634">
    <property type="term" value="C:nucleus"/>
    <property type="evidence" value="ECO:0007669"/>
    <property type="project" value="UniProtKB-SubCell"/>
</dbReference>
<dbReference type="GO" id="GO:0009737">
    <property type="term" value="P:response to abscisic acid"/>
    <property type="evidence" value="ECO:0007669"/>
    <property type="project" value="TreeGrafter"/>
</dbReference>
<evidence type="ECO:0000256" key="1">
    <source>
        <dbReference type="ARBA" id="ARBA00004123"/>
    </source>
</evidence>
<feature type="compositionally biased region" description="Low complexity" evidence="5">
    <location>
        <begin position="253"/>
        <end position="266"/>
    </location>
</feature>
<evidence type="ECO:0000256" key="2">
    <source>
        <dbReference type="ARBA" id="ARBA00006081"/>
    </source>
</evidence>
<sequence>MAVVNERDKTHPQDRILDTSIPMNNEYTRDLINKVMAAAEAVEAVEMEIEAVEAENQRRRRCHVPLPPVRHVDHQPHQKISSGEDCELSLELSLGLSSNGLFGFDPNAKKIKRTASSMIPATADGSGSGSGSGGGNLIRTCSLPAESREEWLRRKELQSQRRMEARKRKNEKRRHSRAARERERNSRSTERGAGSEDGGENSNNNNLVEQDGASAGADGLIRTTSLVRRVGGIVLNNAKEKDQVVPISPPSGPIAGSGSSSGTSGTLESEVQVQQHGQGITPMDTENSNADNIAEPQNKPKVMNLFEGSRSSKIAEPQNKSKAVNLFEGSSSSKIAEPQNKTKAVNLLEGSGPQNKKKVVRFLEGSNSGNIAGPQNKKKVVRFLEDLSSSKIAGPQSKPKTVNLFEGSSSSKIAGAQNKTKAARNPLDDMPSVTTKGNGPNGKRIEGFLYKYGRGKDVRIVCVCHGSFLTPAEFVKHAGGGDVPNPLKQIVVNSSSS</sequence>